<organism evidence="2 3">
    <name type="scientific">Leptospira barantonii</name>
    <dbReference type="NCBI Taxonomy" id="2023184"/>
    <lineage>
        <taxon>Bacteria</taxon>
        <taxon>Pseudomonadati</taxon>
        <taxon>Spirochaetota</taxon>
        <taxon>Spirochaetia</taxon>
        <taxon>Leptospirales</taxon>
        <taxon>Leptospiraceae</taxon>
        <taxon>Leptospira</taxon>
    </lineage>
</organism>
<gene>
    <name evidence="2" type="ORF">EHQ76_05165</name>
</gene>
<accession>A0A5F2BNJ0</accession>
<dbReference type="InterPro" id="IPR012312">
    <property type="entry name" value="Hemerythrin-like"/>
</dbReference>
<evidence type="ECO:0000259" key="1">
    <source>
        <dbReference type="Pfam" id="PF01814"/>
    </source>
</evidence>
<comment type="caution">
    <text evidence="2">The sequence shown here is derived from an EMBL/GenBank/DDBJ whole genome shotgun (WGS) entry which is preliminary data.</text>
</comment>
<dbReference type="EMBL" id="RQGN01000028">
    <property type="protein sequence ID" value="TGM07116.1"/>
    <property type="molecule type" value="Genomic_DNA"/>
</dbReference>
<dbReference type="Pfam" id="PF01814">
    <property type="entry name" value="Hemerythrin"/>
    <property type="match status" value="1"/>
</dbReference>
<feature type="domain" description="Hemerythrin-like" evidence="1">
    <location>
        <begin position="12"/>
        <end position="130"/>
    </location>
</feature>
<name>A0A5F2BNJ0_9LEPT</name>
<dbReference type="Proteomes" id="UP000298429">
    <property type="component" value="Unassembled WGS sequence"/>
</dbReference>
<evidence type="ECO:0000313" key="3">
    <source>
        <dbReference type="Proteomes" id="UP000298429"/>
    </source>
</evidence>
<dbReference type="AlphaFoldDB" id="A0A5F2BNJ0"/>
<sequence>MNIEFYKVQYVEIQKLLNDIEKRLLSEISEGMEELLHELASFSARLKLHLNFEENLLYPTIKSMKDEGASALAEEFKVRTIDLKNHFKKYHCKWLLPSSILKEENLFREETEKLIFKLRDRIRTEENEIYVLF</sequence>
<dbReference type="OrthoDB" id="332254at2"/>
<proteinExistence type="predicted"/>
<evidence type="ECO:0000313" key="2">
    <source>
        <dbReference type="EMBL" id="TGM07116.1"/>
    </source>
</evidence>
<reference evidence="2 3" key="1">
    <citation type="journal article" date="2019" name="PLoS Negl. Trop. Dis.">
        <title>Revisiting the worldwide diversity of Leptospira species in the environment.</title>
        <authorList>
            <person name="Vincent A.T."/>
            <person name="Schiettekatte O."/>
            <person name="Bourhy P."/>
            <person name="Veyrier F.J."/>
            <person name="Picardeau M."/>
        </authorList>
    </citation>
    <scope>NUCLEOTIDE SEQUENCE [LARGE SCALE GENOMIC DNA]</scope>
    <source>
        <strain evidence="2 3">201702444</strain>
    </source>
</reference>
<protein>
    <submittedName>
        <fullName evidence="2">Hemerythrin HHE cation-binding domain protein</fullName>
    </submittedName>
</protein>
<dbReference type="RefSeq" id="WP_135670053.1">
    <property type="nucleotide sequence ID" value="NZ_RQGN01000028.1"/>
</dbReference>